<comment type="similarity">
    <text evidence="7">Belongs to the WRKY group II-e family.</text>
</comment>
<dbReference type="SMR" id="A0A3B6PQJ3"/>
<dbReference type="SUPFAM" id="SSF118290">
    <property type="entry name" value="WRKY DNA-binding domain"/>
    <property type="match status" value="1"/>
</dbReference>
<dbReference type="PROSITE" id="PS50811">
    <property type="entry name" value="WRKY"/>
    <property type="match status" value="1"/>
</dbReference>
<proteinExistence type="inferred from homology"/>
<evidence type="ECO:0000256" key="3">
    <source>
        <dbReference type="ARBA" id="ARBA00023125"/>
    </source>
</evidence>
<keyword evidence="2" id="KW-0805">Transcription regulation</keyword>
<name>A0A3B6PQJ3_WHEAT</name>
<evidence type="ECO:0000256" key="5">
    <source>
        <dbReference type="ARBA" id="ARBA00023242"/>
    </source>
</evidence>
<reference evidence="10" key="2">
    <citation type="submission" date="2018-10" db="UniProtKB">
        <authorList>
            <consortium name="EnsemblPlants"/>
        </authorList>
    </citation>
    <scope>IDENTIFICATION</scope>
</reference>
<reference evidence="10" key="1">
    <citation type="submission" date="2018-08" db="EMBL/GenBank/DDBJ databases">
        <authorList>
            <person name="Rossello M."/>
        </authorList>
    </citation>
    <scope>NUCLEOTIDE SEQUENCE [LARGE SCALE GENOMIC DNA]</scope>
    <source>
        <strain evidence="10">cv. Chinese Spring</strain>
    </source>
</reference>
<dbReference type="OrthoDB" id="1937086at2759"/>
<dbReference type="PANTHER" id="PTHR32096:SF153">
    <property type="entry name" value="WRKY DOMAIN-CONTAINING PROTEIN"/>
    <property type="match status" value="1"/>
</dbReference>
<dbReference type="Gene3D" id="2.20.25.80">
    <property type="entry name" value="WRKY domain"/>
    <property type="match status" value="1"/>
</dbReference>
<feature type="region of interest" description="Disordered" evidence="8">
    <location>
        <begin position="300"/>
        <end position="371"/>
    </location>
</feature>
<dbReference type="EnsemblPlants" id="TraesCS6B02G294900.1">
    <property type="protein sequence ID" value="TraesCS6B02G294900.1"/>
    <property type="gene ID" value="TraesCS6B02G294900"/>
</dbReference>
<dbReference type="GO" id="GO:0003700">
    <property type="term" value="F:DNA-binding transcription factor activity"/>
    <property type="evidence" value="ECO:0000318"/>
    <property type="project" value="GO_Central"/>
</dbReference>
<evidence type="ECO:0000313" key="11">
    <source>
        <dbReference type="Proteomes" id="UP000019116"/>
    </source>
</evidence>
<keyword evidence="5" id="KW-0539">Nucleus</keyword>
<dbReference type="STRING" id="4565.A0A3B6PQJ3"/>
<dbReference type="GeneID" id="123137871"/>
<keyword evidence="11" id="KW-1185">Reference proteome</keyword>
<feature type="compositionally biased region" description="Low complexity" evidence="8">
    <location>
        <begin position="340"/>
        <end position="357"/>
    </location>
</feature>
<keyword evidence="3" id="KW-0238">DNA-binding</keyword>
<organism evidence="10">
    <name type="scientific">Triticum aestivum</name>
    <name type="common">Wheat</name>
    <dbReference type="NCBI Taxonomy" id="4565"/>
    <lineage>
        <taxon>Eukaryota</taxon>
        <taxon>Viridiplantae</taxon>
        <taxon>Streptophyta</taxon>
        <taxon>Embryophyta</taxon>
        <taxon>Tracheophyta</taxon>
        <taxon>Spermatophyta</taxon>
        <taxon>Magnoliopsida</taxon>
        <taxon>Liliopsida</taxon>
        <taxon>Poales</taxon>
        <taxon>Poaceae</taxon>
        <taxon>BOP clade</taxon>
        <taxon>Pooideae</taxon>
        <taxon>Triticodae</taxon>
        <taxon>Triticeae</taxon>
        <taxon>Triticinae</taxon>
        <taxon>Triticum</taxon>
    </lineage>
</organism>
<gene>
    <name evidence="10" type="primary">LOC123137871</name>
</gene>
<dbReference type="Proteomes" id="UP000019116">
    <property type="component" value="Chromosome 6B"/>
</dbReference>
<dbReference type="Gramene" id="TraesCS6B02G294900.1">
    <property type="protein sequence ID" value="TraesCS6B02G294900.1"/>
    <property type="gene ID" value="TraesCS6B02G294900"/>
</dbReference>
<dbReference type="Gramene" id="TraesNOR6B03G03604720.1">
    <property type="protein sequence ID" value="TraesNOR6B03G03604720.1"/>
    <property type="gene ID" value="TraesNOR6B03G03604720"/>
</dbReference>
<feature type="domain" description="WRKY" evidence="9">
    <location>
        <begin position="224"/>
        <end position="290"/>
    </location>
</feature>
<protein>
    <recommendedName>
        <fullName evidence="9">WRKY domain-containing protein</fullName>
    </recommendedName>
</protein>
<dbReference type="PANTHER" id="PTHR32096">
    <property type="entry name" value="WRKY TRANSCRIPTION FACTOR 30-RELATED-RELATED"/>
    <property type="match status" value="1"/>
</dbReference>
<dbReference type="GO" id="GO:0000976">
    <property type="term" value="F:transcription cis-regulatory region binding"/>
    <property type="evidence" value="ECO:0000318"/>
    <property type="project" value="GO_Central"/>
</dbReference>
<evidence type="ECO:0000313" key="10">
    <source>
        <dbReference type="EnsemblPlants" id="TraesCS6B02G294900.1"/>
    </source>
</evidence>
<evidence type="ECO:0000256" key="8">
    <source>
        <dbReference type="SAM" id="MobiDB-lite"/>
    </source>
</evidence>
<evidence type="ECO:0000256" key="4">
    <source>
        <dbReference type="ARBA" id="ARBA00023163"/>
    </source>
</evidence>
<sequence length="483" mass="50945">MCDYFLKRVDGDQQAGDLTDIVRAGGAMPAGSADPPSSTATEWLQLPTDPILFPLPQTSSSDGAGPSSADALGDPFSGLPDAFSTDYPSSSGSAAADFFDAVQDAMGIGMAKQVGFVDTTGCGGGGTTVRAGGRFLDMRNHHMFPREMPMRGLSPYALMGGDAAKLGGPMAGHGVAAGPCAFDAVAGLQMSSSPRGGGIKRRKNQARKVVCIPAPAAAVAGKTTGEVVPSDLWAWRKYGQKPIKGSPYPRGYYRCSSSKGCPARKQVERSRTDPNMLVITYTSEHNHPWPTQRNVLAGSTRSHYAKNSSSNTAAAASKNSKNCSRNQHKPVVKAESKDQSAATPAATSTTTTATTSTGNNTPPMTVKEEAEMERRIGGDTTATVGYYSDHLLQQMFSQSYRPMMPEEAGGYHHQDDFFADLTELDSDPVSLIFSTEYMEARPGKEKAAAKDDVDSLFMMDWAPASAAVTTSAGSALEQGDMGL</sequence>
<feature type="compositionally biased region" description="Low complexity" evidence="8">
    <location>
        <begin position="305"/>
        <end position="322"/>
    </location>
</feature>
<evidence type="ECO:0000256" key="7">
    <source>
        <dbReference type="ARBA" id="ARBA00060761"/>
    </source>
</evidence>
<evidence type="ECO:0000256" key="1">
    <source>
        <dbReference type="ARBA" id="ARBA00004123"/>
    </source>
</evidence>
<evidence type="ECO:0000256" key="2">
    <source>
        <dbReference type="ARBA" id="ARBA00023015"/>
    </source>
</evidence>
<dbReference type="Gramene" id="TraesCS6B03G0849800.1">
    <property type="protein sequence ID" value="TraesCS6B03G0849800.1.CDS"/>
    <property type="gene ID" value="TraesCS6B03G0849800"/>
</dbReference>
<dbReference type="InterPro" id="IPR003657">
    <property type="entry name" value="WRKY_dom"/>
</dbReference>
<dbReference type="Gramene" id="TraesLDM6B03G03570610.1">
    <property type="protein sequence ID" value="TraesLDM6B03G03570610.1"/>
    <property type="gene ID" value="TraesLDM6B03G03570610"/>
</dbReference>
<dbReference type="OMA" id="DQHHRAG"/>
<comment type="function">
    <text evidence="6">Transcription factor. Interacts specifically with the W box (5'-(T)TGAC[CT]-3'), a frequently occurring elicitor-responsive cis-acting element.</text>
</comment>
<keyword evidence="4" id="KW-0804">Transcription</keyword>
<dbReference type="Pfam" id="PF03106">
    <property type="entry name" value="WRKY"/>
    <property type="match status" value="1"/>
</dbReference>
<dbReference type="Gramene" id="TraesWEE_scaffold_121513_01G000100.1">
    <property type="protein sequence ID" value="TraesWEE_scaffold_121513_01G000100.1"/>
    <property type="gene ID" value="TraesWEE_scaffold_121513_01G000100"/>
</dbReference>
<dbReference type="Gramene" id="TraesARI6B03G03528540.1">
    <property type="protein sequence ID" value="TraesARI6B03G03528540.1"/>
    <property type="gene ID" value="TraesARI6B03G03528540"/>
</dbReference>
<comment type="subcellular location">
    <subcellularLocation>
        <location evidence="1">Nucleus</location>
    </subcellularLocation>
</comment>
<feature type="compositionally biased region" description="Low complexity" evidence="8">
    <location>
        <begin position="59"/>
        <end position="74"/>
    </location>
</feature>
<evidence type="ECO:0000259" key="9">
    <source>
        <dbReference type="PROSITE" id="PS50811"/>
    </source>
</evidence>
<accession>A0A3B6PQJ3</accession>
<dbReference type="FunFam" id="2.20.25.80:FF:000005">
    <property type="entry name" value="probable WRKY transcription factor 14"/>
    <property type="match status" value="1"/>
</dbReference>
<dbReference type="RefSeq" id="XP_044413661.1">
    <property type="nucleotide sequence ID" value="XM_044557726.1"/>
</dbReference>
<dbReference type="Gramene" id="TraesJAG6B03G03558080.1">
    <property type="protein sequence ID" value="TraesJAG6B03G03558080.1"/>
    <property type="gene ID" value="TraesJAG6B03G03558080"/>
</dbReference>
<dbReference type="InterPro" id="IPR044810">
    <property type="entry name" value="WRKY_plant"/>
</dbReference>
<dbReference type="GO" id="GO:0005634">
    <property type="term" value="C:nucleus"/>
    <property type="evidence" value="ECO:0000318"/>
    <property type="project" value="GO_Central"/>
</dbReference>
<dbReference type="Gramene" id="TraesMAC6B03G03567960.1">
    <property type="protein sequence ID" value="TraesMAC6B03G03567960.1"/>
    <property type="gene ID" value="TraesMAC6B03G03567960"/>
</dbReference>
<dbReference type="AlphaFoldDB" id="A0A3B6PQJ3"/>
<feature type="region of interest" description="Disordered" evidence="8">
    <location>
        <begin position="51"/>
        <end position="75"/>
    </location>
</feature>
<dbReference type="SMART" id="SM00774">
    <property type="entry name" value="WRKY"/>
    <property type="match status" value="1"/>
</dbReference>
<evidence type="ECO:0000256" key="6">
    <source>
        <dbReference type="ARBA" id="ARBA00059805"/>
    </source>
</evidence>
<dbReference type="Gramene" id="TraesSTA6B03G03558450.1">
    <property type="protein sequence ID" value="TraesSTA6B03G03558450.1"/>
    <property type="gene ID" value="TraesSTA6B03G03558450"/>
</dbReference>
<dbReference type="InterPro" id="IPR036576">
    <property type="entry name" value="WRKY_dom_sf"/>
</dbReference>